<comment type="caution">
    <text evidence="2">The sequence shown here is derived from an EMBL/GenBank/DDBJ whole genome shotgun (WGS) entry which is preliminary data.</text>
</comment>
<protein>
    <submittedName>
        <fullName evidence="2">Uncharacterized protein</fullName>
    </submittedName>
</protein>
<evidence type="ECO:0000256" key="1">
    <source>
        <dbReference type="SAM" id="Phobius"/>
    </source>
</evidence>
<evidence type="ECO:0000313" key="2">
    <source>
        <dbReference type="EMBL" id="KAF5342930.1"/>
    </source>
</evidence>
<keyword evidence="1" id="KW-0472">Membrane</keyword>
<feature type="transmembrane region" description="Helical" evidence="1">
    <location>
        <begin position="46"/>
        <end position="71"/>
    </location>
</feature>
<dbReference type="Proteomes" id="UP000559256">
    <property type="component" value="Unassembled WGS sequence"/>
</dbReference>
<keyword evidence="1" id="KW-0812">Transmembrane</keyword>
<reference evidence="2 3" key="1">
    <citation type="journal article" date="2020" name="ISME J.">
        <title>Uncovering the hidden diversity of litter-decomposition mechanisms in mushroom-forming fungi.</title>
        <authorList>
            <person name="Floudas D."/>
            <person name="Bentzer J."/>
            <person name="Ahren D."/>
            <person name="Johansson T."/>
            <person name="Persson P."/>
            <person name="Tunlid A."/>
        </authorList>
    </citation>
    <scope>NUCLEOTIDE SEQUENCE [LARGE SCALE GENOMIC DNA]</scope>
    <source>
        <strain evidence="2 3">CBS 291.85</strain>
    </source>
</reference>
<evidence type="ECO:0000313" key="3">
    <source>
        <dbReference type="Proteomes" id="UP000559256"/>
    </source>
</evidence>
<dbReference type="OrthoDB" id="2548432at2759"/>
<feature type="transmembrane region" description="Helical" evidence="1">
    <location>
        <begin position="16"/>
        <end position="40"/>
    </location>
</feature>
<accession>A0A8H5CJL4</accession>
<name>A0A8H5CJL4_9AGAR</name>
<proteinExistence type="predicted"/>
<dbReference type="EMBL" id="JAACJM010000152">
    <property type="protein sequence ID" value="KAF5342930.1"/>
    <property type="molecule type" value="Genomic_DNA"/>
</dbReference>
<keyword evidence="1" id="KW-1133">Transmembrane helix</keyword>
<sequence>MGQSLLDSFSKRIRTLFLIAASNFVLPVIFVILELILMSTPLTNGYIVLAAINISATNVEILGVIFATIWASQDDWKKDEEKELTGVTAPISFATFVSTRLTEGSDYHLEGFTTQGGTTTIPEEGEL</sequence>
<dbReference type="AlphaFoldDB" id="A0A8H5CJL4"/>
<gene>
    <name evidence="2" type="ORF">D9758_014951</name>
</gene>
<organism evidence="2 3">
    <name type="scientific">Tetrapyrgos nigripes</name>
    <dbReference type="NCBI Taxonomy" id="182062"/>
    <lineage>
        <taxon>Eukaryota</taxon>
        <taxon>Fungi</taxon>
        <taxon>Dikarya</taxon>
        <taxon>Basidiomycota</taxon>
        <taxon>Agaricomycotina</taxon>
        <taxon>Agaricomycetes</taxon>
        <taxon>Agaricomycetidae</taxon>
        <taxon>Agaricales</taxon>
        <taxon>Marasmiineae</taxon>
        <taxon>Marasmiaceae</taxon>
        <taxon>Tetrapyrgos</taxon>
    </lineage>
</organism>
<keyword evidence="3" id="KW-1185">Reference proteome</keyword>